<reference evidence="1" key="2">
    <citation type="submission" date="2021-02" db="EMBL/GenBank/DDBJ databases">
        <authorList>
            <person name="Kimball J.A."/>
            <person name="Haas M.W."/>
            <person name="Macchietto M."/>
            <person name="Kono T."/>
            <person name="Duquette J."/>
            <person name="Shao M."/>
        </authorList>
    </citation>
    <scope>NUCLEOTIDE SEQUENCE</scope>
    <source>
        <tissue evidence="1">Fresh leaf tissue</tissue>
    </source>
</reference>
<evidence type="ECO:0000313" key="1">
    <source>
        <dbReference type="EMBL" id="KAG8056344.1"/>
    </source>
</evidence>
<accession>A0A8J5VUJ5</accession>
<sequence length="124" mass="13671">MKEAVYDRLKPRVTVRLLEDEVILEPPEEEVVVFEVLFDVGLGFPTSEARVQLTYLVSRCMNMQDLAKEFISLRISPLKATWLLAFQSTQDGGALCEMSSGCLGYLLSCKFASSFDPGAGDPGS</sequence>
<reference evidence="1" key="1">
    <citation type="journal article" date="2021" name="bioRxiv">
        <title>Whole Genome Assembly and Annotation of Northern Wild Rice, Zizania palustris L., Supports a Whole Genome Duplication in the Zizania Genus.</title>
        <authorList>
            <person name="Haas M."/>
            <person name="Kono T."/>
            <person name="Macchietto M."/>
            <person name="Millas R."/>
            <person name="McGilp L."/>
            <person name="Shao M."/>
            <person name="Duquette J."/>
            <person name="Hirsch C.N."/>
            <person name="Kimball J."/>
        </authorList>
    </citation>
    <scope>NUCLEOTIDE SEQUENCE</scope>
    <source>
        <tissue evidence="1">Fresh leaf tissue</tissue>
    </source>
</reference>
<proteinExistence type="predicted"/>
<dbReference type="Proteomes" id="UP000729402">
    <property type="component" value="Unassembled WGS sequence"/>
</dbReference>
<gene>
    <name evidence="1" type="ORF">GUJ93_ZPchr0002g23485</name>
</gene>
<protein>
    <submittedName>
        <fullName evidence="1">Uncharacterized protein</fullName>
    </submittedName>
</protein>
<dbReference type="EMBL" id="JAAALK010000287">
    <property type="protein sequence ID" value="KAG8056344.1"/>
    <property type="molecule type" value="Genomic_DNA"/>
</dbReference>
<evidence type="ECO:0000313" key="2">
    <source>
        <dbReference type="Proteomes" id="UP000729402"/>
    </source>
</evidence>
<dbReference type="AlphaFoldDB" id="A0A8J5VUJ5"/>
<name>A0A8J5VUJ5_ZIZPA</name>
<keyword evidence="2" id="KW-1185">Reference proteome</keyword>
<organism evidence="1 2">
    <name type="scientific">Zizania palustris</name>
    <name type="common">Northern wild rice</name>
    <dbReference type="NCBI Taxonomy" id="103762"/>
    <lineage>
        <taxon>Eukaryota</taxon>
        <taxon>Viridiplantae</taxon>
        <taxon>Streptophyta</taxon>
        <taxon>Embryophyta</taxon>
        <taxon>Tracheophyta</taxon>
        <taxon>Spermatophyta</taxon>
        <taxon>Magnoliopsida</taxon>
        <taxon>Liliopsida</taxon>
        <taxon>Poales</taxon>
        <taxon>Poaceae</taxon>
        <taxon>BOP clade</taxon>
        <taxon>Oryzoideae</taxon>
        <taxon>Oryzeae</taxon>
        <taxon>Zizaniinae</taxon>
        <taxon>Zizania</taxon>
    </lineage>
</organism>
<comment type="caution">
    <text evidence="1">The sequence shown here is derived from an EMBL/GenBank/DDBJ whole genome shotgun (WGS) entry which is preliminary data.</text>
</comment>